<organism evidence="2 3">
    <name type="scientific">Frankliniella fusca</name>
    <dbReference type="NCBI Taxonomy" id="407009"/>
    <lineage>
        <taxon>Eukaryota</taxon>
        <taxon>Metazoa</taxon>
        <taxon>Ecdysozoa</taxon>
        <taxon>Arthropoda</taxon>
        <taxon>Hexapoda</taxon>
        <taxon>Insecta</taxon>
        <taxon>Pterygota</taxon>
        <taxon>Neoptera</taxon>
        <taxon>Paraneoptera</taxon>
        <taxon>Thysanoptera</taxon>
        <taxon>Terebrantia</taxon>
        <taxon>Thripoidea</taxon>
        <taxon>Thripidae</taxon>
        <taxon>Frankliniella</taxon>
    </lineage>
</organism>
<dbReference type="Proteomes" id="UP001219518">
    <property type="component" value="Unassembled WGS sequence"/>
</dbReference>
<name>A0AAE1LBM7_9NEOP</name>
<feature type="region of interest" description="Disordered" evidence="1">
    <location>
        <begin position="1"/>
        <end position="22"/>
    </location>
</feature>
<gene>
    <name evidence="2" type="ORF">KUF71_021757</name>
</gene>
<feature type="region of interest" description="Disordered" evidence="1">
    <location>
        <begin position="207"/>
        <end position="234"/>
    </location>
</feature>
<evidence type="ECO:0000313" key="3">
    <source>
        <dbReference type="Proteomes" id="UP001219518"/>
    </source>
</evidence>
<dbReference type="EMBL" id="JAHWGI010000292">
    <property type="protein sequence ID" value="KAK3912187.1"/>
    <property type="molecule type" value="Genomic_DNA"/>
</dbReference>
<accession>A0AAE1LBM7</accession>
<proteinExistence type="predicted"/>
<feature type="compositionally biased region" description="Basic and acidic residues" evidence="1">
    <location>
        <begin position="53"/>
        <end position="66"/>
    </location>
</feature>
<keyword evidence="3" id="KW-1185">Reference proteome</keyword>
<feature type="region of interest" description="Disordered" evidence="1">
    <location>
        <begin position="36"/>
        <end position="66"/>
    </location>
</feature>
<evidence type="ECO:0000256" key="1">
    <source>
        <dbReference type="SAM" id="MobiDB-lite"/>
    </source>
</evidence>
<evidence type="ECO:0000313" key="2">
    <source>
        <dbReference type="EMBL" id="KAK3912187.1"/>
    </source>
</evidence>
<feature type="compositionally biased region" description="Acidic residues" evidence="1">
    <location>
        <begin position="40"/>
        <end position="52"/>
    </location>
</feature>
<reference evidence="2" key="2">
    <citation type="journal article" date="2023" name="BMC Genomics">
        <title>Pest status, molecular evolution, and epigenetic factors derived from the genome assembly of Frankliniella fusca, a thysanopteran phytovirus vector.</title>
        <authorList>
            <person name="Catto M.A."/>
            <person name="Labadie P.E."/>
            <person name="Jacobson A.L."/>
            <person name="Kennedy G.G."/>
            <person name="Srinivasan R."/>
            <person name="Hunt B.G."/>
        </authorList>
    </citation>
    <scope>NUCLEOTIDE SEQUENCE</scope>
    <source>
        <strain evidence="2">PL_HMW_Pooled</strain>
    </source>
</reference>
<sequence>MGHTDPAELLPAEVLPMPSSGPEALRVRVGLSSARLVLPPDDEQGGGEEDDDPAARDEEAAAHDEHAGALVEHGAHRLHGQPHGDGLHLVDGHGGEPRVESAALLHVVVEQEGGAEQGIPHQVADLRKEQEVLAYREHHTAMWLRLDEDSLDMSRWTPTWAPSMSSVSASWKRTCRSVMCLEKLAWNGTCVASSSLALDVCARSGSRGGWEGGRGGGQLGSARGTSHVRTGSPSRIASATYSPLVPPDVEPGPPHAGQDVGVRRERDGLDVHVLDLAERRRALRQRLQLVFPTTACPRPAAAPAARLRGAVLLHAQAEEHVLQRLAVVLGHHAVRAFLVEQPAAPHQAHQAGLPRLLDVVRRDDDRGARRARQLHQEVPDAAGSSKEILLWWPPHRNKVPRLKVHVDVPLPEDGVDADGGLVQDEEWRRVQQRDGQGHALPLAAAQVAQQPALLGRDLEELEQLVGARADAVGSEARHPAEGLAGPGCEAGPCAGLQRGRRRRQDWPVLDLEGLRFVHHGAADFRQILSDLTLFPFCTYAHT</sequence>
<feature type="compositionally biased region" description="Gly residues" evidence="1">
    <location>
        <begin position="207"/>
        <end position="219"/>
    </location>
</feature>
<protein>
    <submittedName>
        <fullName evidence="2">Defensin-like protein 220</fullName>
    </submittedName>
</protein>
<dbReference type="AlphaFoldDB" id="A0AAE1LBM7"/>
<comment type="caution">
    <text evidence="2">The sequence shown here is derived from an EMBL/GenBank/DDBJ whole genome shotgun (WGS) entry which is preliminary data.</text>
</comment>
<reference evidence="2" key="1">
    <citation type="submission" date="2021-07" db="EMBL/GenBank/DDBJ databases">
        <authorList>
            <person name="Catto M.A."/>
            <person name="Jacobson A."/>
            <person name="Kennedy G."/>
            <person name="Labadie P."/>
            <person name="Hunt B.G."/>
            <person name="Srinivasan R."/>
        </authorList>
    </citation>
    <scope>NUCLEOTIDE SEQUENCE</scope>
    <source>
        <strain evidence="2">PL_HMW_Pooled</strain>
        <tissue evidence="2">Head</tissue>
    </source>
</reference>
<dbReference type="AntiFam" id="ANF00142">
    <property type="entry name" value="Shadow ORF (opposite yadG)"/>
</dbReference>